<dbReference type="PROSITE" id="PS50088">
    <property type="entry name" value="ANK_REPEAT"/>
    <property type="match status" value="3"/>
</dbReference>
<dbReference type="InterPro" id="IPR036770">
    <property type="entry name" value="Ankyrin_rpt-contain_sf"/>
</dbReference>
<evidence type="ECO:0000256" key="1">
    <source>
        <dbReference type="ARBA" id="ARBA00022737"/>
    </source>
</evidence>
<dbReference type="PROSITE" id="PS50297">
    <property type="entry name" value="ANK_REP_REGION"/>
    <property type="match status" value="3"/>
</dbReference>
<reference evidence="5" key="1">
    <citation type="submission" date="2014-11" db="EMBL/GenBank/DDBJ databases">
        <authorList>
            <person name="Otto D Thomas"/>
            <person name="Naeem Raeece"/>
        </authorList>
    </citation>
    <scope>NUCLEOTIDE SEQUENCE</scope>
</reference>
<feature type="repeat" description="ANK" evidence="3">
    <location>
        <begin position="143"/>
        <end position="175"/>
    </location>
</feature>
<sequence>MATFLDAIGGEPEPTKNSLTSDDRHGAPQNPPTASPKKVKMTSASASGILLKAANASQSPAPSKTKLADTLDLKAVRSVGGGVKMSLLDSVFKTTHVNARDINPPHETLLELACRTGNVALAKLCYIKGAPLTQKAESTGEQKGLTPLHIAAKFQQYEVINFLNSYGVKVNTVDAFGRIALHYAAKNNDVDAICRLVETGADVNWRDKDRRTPLHFASMAGHMDAALLLLELGAELNSKDAMEYTALAHAESEMFFKLHDRLLKLGAKDLRPYVKKS</sequence>
<dbReference type="Gene3D" id="1.25.40.20">
    <property type="entry name" value="Ankyrin repeat-containing domain"/>
    <property type="match status" value="2"/>
</dbReference>
<keyword evidence="2 3" id="KW-0040">ANK repeat</keyword>
<name>A0A0G4FFZ4_9ALVE</name>
<dbReference type="InterPro" id="IPR002110">
    <property type="entry name" value="Ankyrin_rpt"/>
</dbReference>
<dbReference type="PANTHER" id="PTHR24198:SF165">
    <property type="entry name" value="ANKYRIN REPEAT-CONTAINING PROTEIN-RELATED"/>
    <property type="match status" value="1"/>
</dbReference>
<evidence type="ECO:0000256" key="3">
    <source>
        <dbReference type="PROSITE-ProRule" id="PRU00023"/>
    </source>
</evidence>
<dbReference type="AlphaFoldDB" id="A0A0G4FFZ4"/>
<dbReference type="Pfam" id="PF12796">
    <property type="entry name" value="Ank_2"/>
    <property type="match status" value="1"/>
</dbReference>
<dbReference type="PhylomeDB" id="A0A0G4FFZ4"/>
<evidence type="ECO:0000313" key="5">
    <source>
        <dbReference type="EMBL" id="CEM11987.1"/>
    </source>
</evidence>
<evidence type="ECO:0000256" key="4">
    <source>
        <dbReference type="SAM" id="MobiDB-lite"/>
    </source>
</evidence>
<feature type="region of interest" description="Disordered" evidence="4">
    <location>
        <begin position="1"/>
        <end position="43"/>
    </location>
</feature>
<keyword evidence="1" id="KW-0677">Repeat</keyword>
<feature type="repeat" description="ANK" evidence="3">
    <location>
        <begin position="209"/>
        <end position="241"/>
    </location>
</feature>
<evidence type="ECO:0000256" key="2">
    <source>
        <dbReference type="ARBA" id="ARBA00023043"/>
    </source>
</evidence>
<dbReference type="PANTHER" id="PTHR24198">
    <property type="entry name" value="ANKYRIN REPEAT AND PROTEIN KINASE DOMAIN-CONTAINING PROTEIN"/>
    <property type="match status" value="1"/>
</dbReference>
<protein>
    <submittedName>
        <fullName evidence="5">Uncharacterized protein</fullName>
    </submittedName>
</protein>
<dbReference type="VEuPathDB" id="CryptoDB:Cvel_16723"/>
<organism evidence="5">
    <name type="scientific">Chromera velia CCMP2878</name>
    <dbReference type="NCBI Taxonomy" id="1169474"/>
    <lineage>
        <taxon>Eukaryota</taxon>
        <taxon>Sar</taxon>
        <taxon>Alveolata</taxon>
        <taxon>Colpodellida</taxon>
        <taxon>Chromeraceae</taxon>
        <taxon>Chromera</taxon>
    </lineage>
</organism>
<dbReference type="EMBL" id="CDMZ01000331">
    <property type="protein sequence ID" value="CEM11987.1"/>
    <property type="molecule type" value="Genomic_DNA"/>
</dbReference>
<gene>
    <name evidence="5" type="ORF">Cvel_16723</name>
</gene>
<feature type="repeat" description="ANK" evidence="3">
    <location>
        <begin position="176"/>
        <end position="208"/>
    </location>
</feature>
<dbReference type="SMART" id="SM00248">
    <property type="entry name" value="ANK"/>
    <property type="match status" value="4"/>
</dbReference>
<dbReference type="SUPFAM" id="SSF48403">
    <property type="entry name" value="Ankyrin repeat"/>
    <property type="match status" value="1"/>
</dbReference>
<dbReference type="PRINTS" id="PR01415">
    <property type="entry name" value="ANKYRIN"/>
</dbReference>
<proteinExistence type="predicted"/>
<accession>A0A0G4FFZ4</accession>